<gene>
    <name evidence="1" type="ORF">UFOVP1269_11</name>
</gene>
<organism evidence="1">
    <name type="scientific">uncultured Caudovirales phage</name>
    <dbReference type="NCBI Taxonomy" id="2100421"/>
    <lineage>
        <taxon>Viruses</taxon>
        <taxon>Duplodnaviria</taxon>
        <taxon>Heunggongvirae</taxon>
        <taxon>Uroviricota</taxon>
        <taxon>Caudoviricetes</taxon>
        <taxon>Peduoviridae</taxon>
        <taxon>Maltschvirus</taxon>
        <taxon>Maltschvirus maltsch</taxon>
    </lineage>
</organism>
<protein>
    <submittedName>
        <fullName evidence="1">Uncharacterized protein</fullName>
    </submittedName>
</protein>
<reference evidence="1" key="1">
    <citation type="submission" date="2020-05" db="EMBL/GenBank/DDBJ databases">
        <authorList>
            <person name="Chiriac C."/>
            <person name="Salcher M."/>
            <person name="Ghai R."/>
            <person name="Kavagutti S V."/>
        </authorList>
    </citation>
    <scope>NUCLEOTIDE SEQUENCE</scope>
</reference>
<dbReference type="EMBL" id="LR797220">
    <property type="protein sequence ID" value="CAB4194870.1"/>
    <property type="molecule type" value="Genomic_DNA"/>
</dbReference>
<evidence type="ECO:0000313" key="1">
    <source>
        <dbReference type="EMBL" id="CAB4194870.1"/>
    </source>
</evidence>
<name>A0A6J5RBH9_9CAUD</name>
<proteinExistence type="predicted"/>
<sequence length="126" mass="12513">MSVRPTFTSGQVLTAAEQNVLASAIVAINAQTGTTYTVVASDVGKLITASNAAAIALTIPQNVFAVGDQINIMQGTGGSGVVTITAGAGVTLQSNGSKLKTNGQYAVATVLCIASNTFVVLGNLVA</sequence>
<accession>A0A6J5RBH9</accession>